<comment type="caution">
    <text evidence="2">The sequence shown here is derived from an EMBL/GenBank/DDBJ whole genome shotgun (WGS) entry which is preliminary data.</text>
</comment>
<sequence>MKIKEIYNLAIRMGIDSDFRGKEGIERLLKRLKEKYEKMDENQKEDFDKERLTVPFSDTRILFGDPDKEIKKILVGIDIDGGELLLAKDLGDIDLVLSHHPRGKALAGLDDVMQLQVDVLVQYGVPVNIAEKLLRKRIEEVARGIAPVNHNRAVDMAKILNISFLCIHTPSDNLVARFIEEKLKKDDPQTLGEIIKSLREVPEYREAIRIGAGPRIFVGDEENRTGKIVLTELTGGTEGAAEIYEKLAQAGAGTVIGMHISEKHREEAEKAHINVVIAGHMSSDSIGLNLFLDELEKKGIEIVPCSGLIRVKRV</sequence>
<dbReference type="AlphaFoldDB" id="A0A0F9VSK1"/>
<keyword evidence="1" id="KW-0175">Coiled coil</keyword>
<feature type="coiled-coil region" evidence="1">
    <location>
        <begin position="22"/>
        <end position="49"/>
    </location>
</feature>
<evidence type="ECO:0000313" key="2">
    <source>
        <dbReference type="EMBL" id="KKO02893.1"/>
    </source>
</evidence>
<organism evidence="2">
    <name type="scientific">marine sediment metagenome</name>
    <dbReference type="NCBI Taxonomy" id="412755"/>
    <lineage>
        <taxon>unclassified sequences</taxon>
        <taxon>metagenomes</taxon>
        <taxon>ecological metagenomes</taxon>
    </lineage>
</organism>
<proteinExistence type="predicted"/>
<evidence type="ECO:0000256" key="1">
    <source>
        <dbReference type="SAM" id="Coils"/>
    </source>
</evidence>
<reference evidence="2" key="1">
    <citation type="journal article" date="2015" name="Nature">
        <title>Complex archaea that bridge the gap between prokaryotes and eukaryotes.</title>
        <authorList>
            <person name="Spang A."/>
            <person name="Saw J.H."/>
            <person name="Jorgensen S.L."/>
            <person name="Zaremba-Niedzwiedzka K."/>
            <person name="Martijn J."/>
            <person name="Lind A.E."/>
            <person name="van Eijk R."/>
            <person name="Schleper C."/>
            <person name="Guy L."/>
            <person name="Ettema T.J."/>
        </authorList>
    </citation>
    <scope>NUCLEOTIDE SEQUENCE</scope>
</reference>
<dbReference type="EMBL" id="LAZR01000029">
    <property type="protein sequence ID" value="KKO02893.1"/>
    <property type="molecule type" value="Genomic_DNA"/>
</dbReference>
<dbReference type="SUPFAM" id="SSF102705">
    <property type="entry name" value="NIF3 (NGG1p interacting factor 3)-like"/>
    <property type="match status" value="1"/>
</dbReference>
<dbReference type="InterPro" id="IPR036069">
    <property type="entry name" value="DUF34/NIF3_sf"/>
</dbReference>
<evidence type="ECO:0008006" key="3">
    <source>
        <dbReference type="Google" id="ProtNLM"/>
    </source>
</evidence>
<protein>
    <recommendedName>
        <fullName evidence="3">NGG1p interacting factor NIF3</fullName>
    </recommendedName>
</protein>
<accession>A0A0F9VSK1</accession>
<gene>
    <name evidence="2" type="ORF">LCGC14_0103440</name>
</gene>
<name>A0A0F9VSK1_9ZZZZ</name>